<protein>
    <recommendedName>
        <fullName evidence="7">DNA replication factor A subunit Ssb3</fullName>
    </recommendedName>
</protein>
<comment type="similarity">
    <text evidence="2">Belongs to the replication factor A protein 3 family.</text>
</comment>
<evidence type="ECO:0000256" key="1">
    <source>
        <dbReference type="ARBA" id="ARBA00004123"/>
    </source>
</evidence>
<organism evidence="5 6">
    <name type="scientific">Drechmeria coniospora</name>
    <name type="common">Nematophagous fungus</name>
    <name type="synonym">Meria coniospora</name>
    <dbReference type="NCBI Taxonomy" id="98403"/>
    <lineage>
        <taxon>Eukaryota</taxon>
        <taxon>Fungi</taxon>
        <taxon>Dikarya</taxon>
        <taxon>Ascomycota</taxon>
        <taxon>Pezizomycotina</taxon>
        <taxon>Sordariomycetes</taxon>
        <taxon>Hypocreomycetidae</taxon>
        <taxon>Hypocreales</taxon>
        <taxon>Ophiocordycipitaceae</taxon>
        <taxon>Drechmeria</taxon>
    </lineage>
</organism>
<dbReference type="GeneID" id="63714655"/>
<keyword evidence="3" id="KW-0539">Nucleus</keyword>
<dbReference type="Gene3D" id="2.40.50.140">
    <property type="entry name" value="Nucleic acid-binding proteins"/>
    <property type="match status" value="1"/>
</dbReference>
<evidence type="ECO:0008006" key="7">
    <source>
        <dbReference type="Google" id="ProtNLM"/>
    </source>
</evidence>
<comment type="subcellular location">
    <subcellularLocation>
        <location evidence="1">Nucleus</location>
    </subcellularLocation>
</comment>
<feature type="region of interest" description="Disordered" evidence="4">
    <location>
        <begin position="108"/>
        <end position="152"/>
    </location>
</feature>
<reference evidence="5 6" key="1">
    <citation type="journal article" date="2016" name="Sci. Rep.">
        <title>Insights into Adaptations to a Near-Obligate Nematode Endoparasitic Lifestyle from the Finished Genome of Drechmeria coniospora.</title>
        <authorList>
            <person name="Zhang L."/>
            <person name="Zhou Z."/>
            <person name="Guo Q."/>
            <person name="Fokkens L."/>
            <person name="Miskei M."/>
            <person name="Pocsi I."/>
            <person name="Zhang W."/>
            <person name="Chen M."/>
            <person name="Wang L."/>
            <person name="Sun Y."/>
            <person name="Donzelli B.G."/>
            <person name="Gibson D.M."/>
            <person name="Nelson D.R."/>
            <person name="Luo J.G."/>
            <person name="Rep M."/>
            <person name="Liu H."/>
            <person name="Yang S."/>
            <person name="Wang J."/>
            <person name="Krasnoff S.B."/>
            <person name="Xu Y."/>
            <person name="Molnar I."/>
            <person name="Lin M."/>
        </authorList>
    </citation>
    <scope>NUCLEOTIDE SEQUENCE [LARGE SCALE GENOMIC DNA]</scope>
    <source>
        <strain evidence="5 6">ARSEF 6962</strain>
    </source>
</reference>
<feature type="compositionally biased region" description="Basic residues" evidence="4">
    <location>
        <begin position="120"/>
        <end position="134"/>
    </location>
</feature>
<dbReference type="AlphaFoldDB" id="A0A151GUT1"/>
<feature type="compositionally biased region" description="Basic and acidic residues" evidence="4">
    <location>
        <begin position="139"/>
        <end position="152"/>
    </location>
</feature>
<name>A0A151GUT1_DRECN</name>
<proteinExistence type="inferred from homology"/>
<sequence length="152" mass="16246">MAESISAPRITAQHLDAFAGRLVTMVGKVTQLRGDQATIDADGTVTVVLNRDAHLSNGNAVQIIGKVNPDLSIKVLSSKDLGPGVGLSPPSPSAMPHLSLTADRRQTLASAPPSSPPRTGSRRFSSRRAKHRKTMNVVRCEHGLATKHEQYH</sequence>
<gene>
    <name evidence="5" type="ORF">DCS_02012</name>
</gene>
<evidence type="ECO:0000313" key="5">
    <source>
        <dbReference type="EMBL" id="KYK60874.1"/>
    </source>
</evidence>
<dbReference type="CDD" id="cd04479">
    <property type="entry name" value="RPA3"/>
    <property type="match status" value="1"/>
</dbReference>
<comment type="caution">
    <text evidence="5">The sequence shown here is derived from an EMBL/GenBank/DDBJ whole genome shotgun (WGS) entry which is preliminary data.</text>
</comment>
<evidence type="ECO:0000313" key="6">
    <source>
        <dbReference type="Proteomes" id="UP000076580"/>
    </source>
</evidence>
<dbReference type="GO" id="GO:0006310">
    <property type="term" value="P:DNA recombination"/>
    <property type="evidence" value="ECO:0007669"/>
    <property type="project" value="InterPro"/>
</dbReference>
<evidence type="ECO:0000256" key="4">
    <source>
        <dbReference type="SAM" id="MobiDB-lite"/>
    </source>
</evidence>
<accession>A0A151GUT1</accession>
<dbReference type="GO" id="GO:0006260">
    <property type="term" value="P:DNA replication"/>
    <property type="evidence" value="ECO:0007669"/>
    <property type="project" value="InterPro"/>
</dbReference>
<evidence type="ECO:0000256" key="3">
    <source>
        <dbReference type="ARBA" id="ARBA00023242"/>
    </source>
</evidence>
<dbReference type="InterPro" id="IPR012340">
    <property type="entry name" value="NA-bd_OB-fold"/>
</dbReference>
<dbReference type="GO" id="GO:0003677">
    <property type="term" value="F:DNA binding"/>
    <property type="evidence" value="ECO:0007669"/>
    <property type="project" value="InterPro"/>
</dbReference>
<dbReference type="RefSeq" id="XP_040660226.1">
    <property type="nucleotide sequence ID" value="XM_040799343.1"/>
</dbReference>
<dbReference type="InterPro" id="IPR013970">
    <property type="entry name" value="Rfa2"/>
</dbReference>
<dbReference type="GO" id="GO:0006281">
    <property type="term" value="P:DNA repair"/>
    <property type="evidence" value="ECO:0007669"/>
    <property type="project" value="InterPro"/>
</dbReference>
<dbReference type="InParanoid" id="A0A151GUT1"/>
<dbReference type="GO" id="GO:0031981">
    <property type="term" value="C:nuclear lumen"/>
    <property type="evidence" value="ECO:0007669"/>
    <property type="project" value="UniProtKB-ARBA"/>
</dbReference>
<feature type="compositionally biased region" description="Low complexity" evidence="4">
    <location>
        <begin position="109"/>
        <end position="119"/>
    </location>
</feature>
<dbReference type="EMBL" id="LAYC01000001">
    <property type="protein sequence ID" value="KYK60874.1"/>
    <property type="molecule type" value="Genomic_DNA"/>
</dbReference>
<dbReference type="STRING" id="98403.A0A151GUT1"/>
<evidence type="ECO:0000256" key="2">
    <source>
        <dbReference type="ARBA" id="ARBA00009761"/>
    </source>
</evidence>
<keyword evidence="6" id="KW-1185">Reference proteome</keyword>
<dbReference type="SUPFAM" id="SSF50249">
    <property type="entry name" value="Nucleic acid-binding proteins"/>
    <property type="match status" value="1"/>
</dbReference>
<dbReference type="Proteomes" id="UP000076580">
    <property type="component" value="Chromosome 01"/>
</dbReference>
<dbReference type="Pfam" id="PF08661">
    <property type="entry name" value="Rep_fac-A_3"/>
    <property type="match status" value="1"/>
</dbReference>